<comment type="function">
    <text evidence="1">Required for O(2)-independent ubiquinone (coenzyme Q) biosynthesis. Likely functions as an accessory factor.</text>
</comment>
<proteinExistence type="inferred from homology"/>
<keyword evidence="1" id="KW-0831">Ubiquinone biosynthesis</keyword>
<dbReference type="HAMAP" id="MF_02231">
    <property type="entry name" value="UbiT"/>
    <property type="match status" value="1"/>
</dbReference>
<dbReference type="Proteomes" id="UP000321917">
    <property type="component" value="Unassembled WGS sequence"/>
</dbReference>
<sequence length="168" mass="18728">MPLAFRATVVDLVPKILKPTLSVVPYSLQKKLLLAALQSVFKEALADNDFAFLEDKWLHISVTDLALNWLLSSNNGQLIMAEDKQRQTADVSFSASSDDLLLIAGRQEDPDTLFFQRRLKIVGDTELGLEVKNLIDALDIENLPSLVHKVVNCLAMIVQQTKQEKGLI</sequence>
<dbReference type="Proteomes" id="UP000321525">
    <property type="component" value="Unassembled WGS sequence"/>
</dbReference>
<evidence type="ECO:0000259" key="2">
    <source>
        <dbReference type="Pfam" id="PF02036"/>
    </source>
</evidence>
<organism evidence="4 6">
    <name type="scientific">Colwellia hornerae</name>
    <dbReference type="NCBI Taxonomy" id="89402"/>
    <lineage>
        <taxon>Bacteria</taxon>
        <taxon>Pseudomonadati</taxon>
        <taxon>Pseudomonadota</taxon>
        <taxon>Gammaproteobacteria</taxon>
        <taxon>Alteromonadales</taxon>
        <taxon>Colwelliaceae</taxon>
        <taxon>Colwellia</taxon>
    </lineage>
</organism>
<dbReference type="EMBL" id="VOLR01000005">
    <property type="protein sequence ID" value="TWX62009.1"/>
    <property type="molecule type" value="Genomic_DNA"/>
</dbReference>
<gene>
    <name evidence="1" type="primary">ubiT</name>
    <name evidence="3" type="ORF">ESZ26_04735</name>
    <name evidence="4" type="ORF">ESZ27_02315</name>
</gene>
<feature type="domain" description="SCP2" evidence="2">
    <location>
        <begin position="40"/>
        <end position="136"/>
    </location>
</feature>
<evidence type="ECO:0000313" key="4">
    <source>
        <dbReference type="EMBL" id="TWX71342.1"/>
    </source>
</evidence>
<dbReference type="InterPro" id="IPR036527">
    <property type="entry name" value="SCP2_sterol-bd_dom_sf"/>
</dbReference>
<evidence type="ECO:0000313" key="5">
    <source>
        <dbReference type="Proteomes" id="UP000321525"/>
    </source>
</evidence>
<dbReference type="EMBL" id="VOLQ01000003">
    <property type="protein sequence ID" value="TWX71342.1"/>
    <property type="molecule type" value="Genomic_DNA"/>
</dbReference>
<reference evidence="4 6" key="1">
    <citation type="submission" date="2019-07" db="EMBL/GenBank/DDBJ databases">
        <title>Genomes of sea-ice associated Colwellia species.</title>
        <authorList>
            <person name="Bowman J.P."/>
        </authorList>
    </citation>
    <scope>NUCLEOTIDE SEQUENCE [LARGE SCALE GENOMIC DNA]</scope>
    <source>
        <strain evidence="3 5">ACAM 607</strain>
        <strain evidence="4 6">IC036</strain>
    </source>
</reference>
<dbReference type="UniPathway" id="UPA00232"/>
<dbReference type="InterPro" id="IPR016830">
    <property type="entry name" value="UbiT"/>
</dbReference>
<dbReference type="AlphaFoldDB" id="A0A5C6QRY2"/>
<evidence type="ECO:0000313" key="3">
    <source>
        <dbReference type="EMBL" id="TWX62009.1"/>
    </source>
</evidence>
<comment type="similarity">
    <text evidence="1">Belongs to the UbiT family.</text>
</comment>
<dbReference type="InterPro" id="IPR003033">
    <property type="entry name" value="SCP2_sterol-bd_dom"/>
</dbReference>
<dbReference type="PIRSF" id="PIRSF025550">
    <property type="entry name" value="UCP025550_lpd_carrier"/>
    <property type="match status" value="1"/>
</dbReference>
<dbReference type="GO" id="GO:0006744">
    <property type="term" value="P:ubiquinone biosynthetic process"/>
    <property type="evidence" value="ECO:0007669"/>
    <property type="project" value="UniProtKB-UniRule"/>
</dbReference>
<keyword evidence="5" id="KW-1185">Reference proteome</keyword>
<name>A0A5C6QRY2_9GAMM</name>
<dbReference type="PANTHER" id="PTHR10094">
    <property type="entry name" value="STEROL CARRIER PROTEIN 2 SCP-2 FAMILY PROTEIN"/>
    <property type="match status" value="1"/>
</dbReference>
<comment type="pathway">
    <text evidence="1">Cofactor biosynthesis; ubiquinone biosynthesis.</text>
</comment>
<dbReference type="Pfam" id="PF02036">
    <property type="entry name" value="SCP2"/>
    <property type="match status" value="1"/>
</dbReference>
<dbReference type="OrthoDB" id="5292463at2"/>
<dbReference type="PANTHER" id="PTHR10094:SF25">
    <property type="entry name" value="SCP2 STEROL-BINDING DOMAIN-CONTAINING PROTEIN 1"/>
    <property type="match status" value="1"/>
</dbReference>
<dbReference type="GO" id="GO:0005829">
    <property type="term" value="C:cytosol"/>
    <property type="evidence" value="ECO:0007669"/>
    <property type="project" value="TreeGrafter"/>
</dbReference>
<dbReference type="SUPFAM" id="SSF55718">
    <property type="entry name" value="SCP-like"/>
    <property type="match status" value="1"/>
</dbReference>
<evidence type="ECO:0000313" key="6">
    <source>
        <dbReference type="Proteomes" id="UP000321917"/>
    </source>
</evidence>
<comment type="caution">
    <text evidence="4">The sequence shown here is derived from an EMBL/GenBank/DDBJ whole genome shotgun (WGS) entry which is preliminary data.</text>
</comment>
<evidence type="ECO:0000256" key="1">
    <source>
        <dbReference type="HAMAP-Rule" id="MF_02231"/>
    </source>
</evidence>
<accession>A0A5C6QRY2</accession>
<dbReference type="Gene3D" id="3.30.1050.10">
    <property type="entry name" value="SCP2 sterol-binding domain"/>
    <property type="match status" value="1"/>
</dbReference>
<protein>
    <recommendedName>
        <fullName evidence="1">Ubiquinone biosynthesis accessory factor UbiT</fullName>
    </recommendedName>
</protein>